<organism evidence="1">
    <name type="scientific">bioreactor metagenome</name>
    <dbReference type="NCBI Taxonomy" id="1076179"/>
    <lineage>
        <taxon>unclassified sequences</taxon>
        <taxon>metagenomes</taxon>
        <taxon>ecological metagenomes</taxon>
    </lineage>
</organism>
<dbReference type="EMBL" id="VSSQ01093023">
    <property type="protein sequence ID" value="MPN38036.1"/>
    <property type="molecule type" value="Genomic_DNA"/>
</dbReference>
<evidence type="ECO:0000313" key="1">
    <source>
        <dbReference type="EMBL" id="MPN38036.1"/>
    </source>
</evidence>
<proteinExistence type="predicted"/>
<accession>A0A645HHH5</accession>
<gene>
    <name evidence="1" type="ORF">SDC9_185559</name>
</gene>
<reference evidence="1" key="1">
    <citation type="submission" date="2019-08" db="EMBL/GenBank/DDBJ databases">
        <authorList>
            <person name="Kucharzyk K."/>
            <person name="Murdoch R.W."/>
            <person name="Higgins S."/>
            <person name="Loffler F."/>
        </authorList>
    </citation>
    <scope>NUCLEOTIDE SEQUENCE</scope>
</reference>
<dbReference type="AlphaFoldDB" id="A0A645HHH5"/>
<comment type="caution">
    <text evidence="1">The sequence shown here is derived from an EMBL/GenBank/DDBJ whole genome shotgun (WGS) entry which is preliminary data.</text>
</comment>
<protein>
    <submittedName>
        <fullName evidence="1">Uncharacterized protein</fullName>
    </submittedName>
</protein>
<name>A0A645HHH5_9ZZZZ</name>
<sequence>MMDANTAVKISAIWEGPEVTSSPNILTPANIIAIRTTTGVREIIKLGFFIGFIFRSGLHFQKPG</sequence>